<dbReference type="AlphaFoldDB" id="A0A2K2DK29"/>
<dbReference type="Gramene" id="PNT74632">
    <property type="protein sequence ID" value="PNT74632"/>
    <property type="gene ID" value="BRADI_1g19042v3"/>
</dbReference>
<dbReference type="EMBL" id="CM000880">
    <property type="protein sequence ID" value="PNT74632.1"/>
    <property type="molecule type" value="Genomic_DNA"/>
</dbReference>
<protein>
    <recommendedName>
        <fullName evidence="4">Reverse transcriptase zinc-binding domain-containing protein</fullName>
    </recommendedName>
</protein>
<evidence type="ECO:0000313" key="1">
    <source>
        <dbReference type="EMBL" id="PNT74632.1"/>
    </source>
</evidence>
<reference evidence="1" key="2">
    <citation type="submission" date="2017-06" db="EMBL/GenBank/DDBJ databases">
        <title>WGS assembly of Brachypodium distachyon.</title>
        <authorList>
            <consortium name="The International Brachypodium Initiative"/>
            <person name="Lucas S."/>
            <person name="Harmon-Smith M."/>
            <person name="Lail K."/>
            <person name="Tice H."/>
            <person name="Grimwood J."/>
            <person name="Bruce D."/>
            <person name="Barry K."/>
            <person name="Shu S."/>
            <person name="Lindquist E."/>
            <person name="Wang M."/>
            <person name="Pitluck S."/>
            <person name="Vogel J.P."/>
            <person name="Garvin D.F."/>
            <person name="Mockler T.C."/>
            <person name="Schmutz J."/>
            <person name="Rokhsar D."/>
            <person name="Bevan M.W."/>
        </authorList>
    </citation>
    <scope>NUCLEOTIDE SEQUENCE</scope>
    <source>
        <strain evidence="1">Bd21</strain>
    </source>
</reference>
<dbReference type="OrthoDB" id="684036at2759"/>
<sequence>MFLTFWEWIQEVHLEDGVADTVVWNWCPLCDQGEETISHLLLGCVLSRQVWSRLLTLWGHGVWCPDADSNLRGWWTSLPLPRRVRRDFLSAIQLVFWTIWRHRNDVQRRDPFGARGHFDYHE</sequence>
<proteinExistence type="predicted"/>
<reference evidence="2" key="3">
    <citation type="submission" date="2018-08" db="UniProtKB">
        <authorList>
            <consortium name="EnsemblPlants"/>
        </authorList>
    </citation>
    <scope>IDENTIFICATION</scope>
    <source>
        <strain evidence="2">cv. Bd21</strain>
    </source>
</reference>
<evidence type="ECO:0008006" key="4">
    <source>
        <dbReference type="Google" id="ProtNLM"/>
    </source>
</evidence>
<name>A0A2K2DK29_BRADI</name>
<evidence type="ECO:0000313" key="2">
    <source>
        <dbReference type="EnsemblPlants" id="PNT74632"/>
    </source>
</evidence>
<accession>A0A2K2DK29</accession>
<reference evidence="1 2" key="1">
    <citation type="journal article" date="2010" name="Nature">
        <title>Genome sequencing and analysis of the model grass Brachypodium distachyon.</title>
        <authorList>
            <consortium name="International Brachypodium Initiative"/>
        </authorList>
    </citation>
    <scope>NUCLEOTIDE SEQUENCE [LARGE SCALE GENOMIC DNA]</scope>
    <source>
        <strain evidence="1 2">Bd21</strain>
    </source>
</reference>
<dbReference type="EnsemblPlants" id="PNT74632">
    <property type="protein sequence ID" value="PNT74632"/>
    <property type="gene ID" value="BRADI_1g19042v3"/>
</dbReference>
<evidence type="ECO:0000313" key="3">
    <source>
        <dbReference type="Proteomes" id="UP000008810"/>
    </source>
</evidence>
<keyword evidence="3" id="KW-1185">Reference proteome</keyword>
<gene>
    <name evidence="1" type="ORF">BRADI_1g19042v3</name>
</gene>
<organism evidence="1">
    <name type="scientific">Brachypodium distachyon</name>
    <name type="common">Purple false brome</name>
    <name type="synonym">Trachynia distachya</name>
    <dbReference type="NCBI Taxonomy" id="15368"/>
    <lineage>
        <taxon>Eukaryota</taxon>
        <taxon>Viridiplantae</taxon>
        <taxon>Streptophyta</taxon>
        <taxon>Embryophyta</taxon>
        <taxon>Tracheophyta</taxon>
        <taxon>Spermatophyta</taxon>
        <taxon>Magnoliopsida</taxon>
        <taxon>Liliopsida</taxon>
        <taxon>Poales</taxon>
        <taxon>Poaceae</taxon>
        <taxon>BOP clade</taxon>
        <taxon>Pooideae</taxon>
        <taxon>Stipodae</taxon>
        <taxon>Brachypodieae</taxon>
        <taxon>Brachypodium</taxon>
    </lineage>
</organism>
<dbReference type="Proteomes" id="UP000008810">
    <property type="component" value="Chromosome 1"/>
</dbReference>
<dbReference type="InParanoid" id="A0A2K2DK29"/>